<feature type="compositionally biased region" description="Basic and acidic residues" evidence="13">
    <location>
        <begin position="438"/>
        <end position="448"/>
    </location>
</feature>
<dbReference type="PROSITE" id="PS50880">
    <property type="entry name" value="TOPRIM"/>
    <property type="match status" value="1"/>
</dbReference>
<evidence type="ECO:0000256" key="13">
    <source>
        <dbReference type="SAM" id="MobiDB-lite"/>
    </source>
</evidence>
<keyword evidence="2 12" id="KW-0639">Primosome</keyword>
<dbReference type="InterPro" id="IPR013264">
    <property type="entry name" value="DNAG_N"/>
</dbReference>
<dbReference type="InterPro" id="IPR037068">
    <property type="entry name" value="DNA_primase_core_N_sf"/>
</dbReference>
<dbReference type="InterPro" id="IPR006295">
    <property type="entry name" value="DNA_primase_DnaG"/>
</dbReference>
<keyword evidence="8 12" id="KW-0862">Zinc</keyword>
<dbReference type="EC" id="2.7.7.101" evidence="12"/>
<dbReference type="InterPro" id="IPR006171">
    <property type="entry name" value="TOPRIM_dom"/>
</dbReference>
<dbReference type="InterPro" id="IPR030846">
    <property type="entry name" value="DnaG_bac"/>
</dbReference>
<dbReference type="Pfam" id="PF01807">
    <property type="entry name" value="Zn_ribbon_DnaG"/>
    <property type="match status" value="1"/>
</dbReference>
<keyword evidence="6 12" id="KW-0479">Metal-binding</keyword>
<evidence type="ECO:0000259" key="14">
    <source>
        <dbReference type="PROSITE" id="PS50880"/>
    </source>
</evidence>
<dbReference type="GO" id="GO:0000428">
    <property type="term" value="C:DNA-directed RNA polymerase complex"/>
    <property type="evidence" value="ECO:0007669"/>
    <property type="project" value="UniProtKB-KW"/>
</dbReference>
<dbReference type="GO" id="GO:0005737">
    <property type="term" value="C:cytoplasm"/>
    <property type="evidence" value="ECO:0007669"/>
    <property type="project" value="TreeGrafter"/>
</dbReference>
<dbReference type="InterPro" id="IPR034151">
    <property type="entry name" value="TOPRIM_DnaG_bac"/>
</dbReference>
<organism evidence="15 16">
    <name type="scientific">Haloferula rosea</name>
    <dbReference type="NCBI Taxonomy" id="490093"/>
    <lineage>
        <taxon>Bacteria</taxon>
        <taxon>Pseudomonadati</taxon>
        <taxon>Verrucomicrobiota</taxon>
        <taxon>Verrucomicrobiia</taxon>
        <taxon>Verrucomicrobiales</taxon>
        <taxon>Verrucomicrobiaceae</taxon>
        <taxon>Haloferula</taxon>
    </lineage>
</organism>
<comment type="function">
    <text evidence="12">RNA polymerase that catalyzes the synthesis of short RNA molecules used as primers for DNA polymerase during DNA replication.</text>
</comment>
<dbReference type="InterPro" id="IPR036977">
    <property type="entry name" value="DNA_primase_Znf_CHC2"/>
</dbReference>
<keyword evidence="10 12" id="KW-0238">DNA-binding</keyword>
<feature type="region of interest" description="Disordered" evidence="13">
    <location>
        <begin position="428"/>
        <end position="452"/>
    </location>
</feature>
<evidence type="ECO:0000256" key="4">
    <source>
        <dbReference type="ARBA" id="ARBA00022695"/>
    </source>
</evidence>
<feature type="region of interest" description="Disordered" evidence="13">
    <location>
        <begin position="602"/>
        <end position="632"/>
    </location>
</feature>
<keyword evidence="3 12" id="KW-0808">Transferase</keyword>
<comment type="caution">
    <text evidence="15">The sequence shown here is derived from an EMBL/GenBank/DDBJ whole genome shotgun (WGS) entry which is preliminary data.</text>
</comment>
<feature type="zinc finger region" description="CHC2-type" evidence="12">
    <location>
        <begin position="39"/>
        <end position="63"/>
    </location>
</feature>
<protein>
    <recommendedName>
        <fullName evidence="12">DNA primase</fullName>
        <ecNumber evidence="12">2.7.7.101</ecNumber>
    </recommendedName>
</protein>
<keyword evidence="7 12" id="KW-0863">Zinc-finger</keyword>
<keyword evidence="16" id="KW-1185">Reference proteome</keyword>
<comment type="subunit">
    <text evidence="12">Monomer. Interacts with DnaB.</text>
</comment>
<evidence type="ECO:0000256" key="10">
    <source>
        <dbReference type="ARBA" id="ARBA00023125"/>
    </source>
</evidence>
<name>A0A934RIL5_9BACT</name>
<dbReference type="RefSeq" id="WP_200283287.1">
    <property type="nucleotide sequence ID" value="NZ_JAENII010000021.1"/>
</dbReference>
<dbReference type="GO" id="GO:0008270">
    <property type="term" value="F:zinc ion binding"/>
    <property type="evidence" value="ECO:0007669"/>
    <property type="project" value="UniProtKB-UniRule"/>
</dbReference>
<dbReference type="GO" id="GO:0006269">
    <property type="term" value="P:DNA replication, synthesis of primer"/>
    <property type="evidence" value="ECO:0007669"/>
    <property type="project" value="UniProtKB-UniRule"/>
</dbReference>
<comment type="catalytic activity">
    <reaction evidence="12">
        <text>ssDNA + n NTP = ssDNA/pppN(pN)n-1 hybrid + (n-1) diphosphate.</text>
        <dbReference type="EC" id="2.7.7.101"/>
    </reaction>
</comment>
<comment type="cofactor">
    <cofactor evidence="12">
        <name>Zn(2+)</name>
        <dbReference type="ChEBI" id="CHEBI:29105"/>
    </cofactor>
    <text evidence="12">Binds 1 zinc ion per monomer.</text>
</comment>
<dbReference type="FunFam" id="3.90.580.10:FF:000001">
    <property type="entry name" value="DNA primase"/>
    <property type="match status" value="1"/>
</dbReference>
<evidence type="ECO:0000256" key="12">
    <source>
        <dbReference type="HAMAP-Rule" id="MF_00974"/>
    </source>
</evidence>
<accession>A0A934RIL5</accession>
<sequence>MPQIPRETVEQVLAATDIVDLISSYMPVKRAGARFQTLCPFHNEKSPSFSVDPVKQFFHCFGCKKSGDAITFVREYENLTFTDAVKKLAGRAGVTIVEQALDPKEEADRRRRGRLLDLHREVTAYYHHLLLTSPDAAHARDYLKSRGFGKEMAERWQIGWAPPPNIFVPWAKAQGMRGRDLVDSGIALQKEQGGLYFRFRDRLMFPLRNDYGDVIGFSGRQLREDPRSGKYINSPETALFKKSNVLFALDRARKGILKEKTVLLCEGQMDAIACHEQGIESAIAGLGTAFTPQHARTLKRYTKNAILCFDADSAGITASERSFRELSTVGVAVRVIQLPAGEDPDSYMQKHGVEAFRGLLDKAVNYFDFRIEQALANNALSGPQEKATFTQECAQLLAVIHDDVTRDAMIQHVATRLRLGAQELTSAVNQAKRKPAPRRFDRPDEAEAKPAAVAPSALDRRIGTLCTLALHSIEAREWLSEQFETLHELANHLDGLPILQAILAGRPDPDSPAAVNSFMAELPEADRLALHQEPSFSENLPDDPRGSAETTLADASALALEKRDAEVKAALNAPDLSIEDQMKLLQEAKEIAQLLSGLNGRAINTDRFAPSRPPKPKKKPWDNDGFNGKRSS</sequence>
<evidence type="ECO:0000313" key="15">
    <source>
        <dbReference type="EMBL" id="MBK1828945.1"/>
    </source>
</evidence>
<dbReference type="SUPFAM" id="SSF57783">
    <property type="entry name" value="Zinc beta-ribbon"/>
    <property type="match status" value="1"/>
</dbReference>
<keyword evidence="4 12" id="KW-0548">Nucleotidyltransferase</keyword>
<dbReference type="HAMAP" id="MF_00974">
    <property type="entry name" value="DNA_primase_DnaG"/>
    <property type="match status" value="1"/>
</dbReference>
<evidence type="ECO:0000256" key="5">
    <source>
        <dbReference type="ARBA" id="ARBA00022705"/>
    </source>
</evidence>
<dbReference type="Gene3D" id="3.90.980.10">
    <property type="entry name" value="DNA primase, catalytic core, N-terminal domain"/>
    <property type="match status" value="1"/>
</dbReference>
<evidence type="ECO:0000256" key="11">
    <source>
        <dbReference type="ARBA" id="ARBA00023163"/>
    </source>
</evidence>
<dbReference type="Pfam" id="PF13155">
    <property type="entry name" value="Toprim_2"/>
    <property type="match status" value="1"/>
</dbReference>
<dbReference type="SMART" id="SM00493">
    <property type="entry name" value="TOPRIM"/>
    <property type="match status" value="1"/>
</dbReference>
<keyword evidence="1 12" id="KW-0240">DNA-directed RNA polymerase</keyword>
<dbReference type="GO" id="GO:1990077">
    <property type="term" value="C:primosome complex"/>
    <property type="evidence" value="ECO:0007669"/>
    <property type="project" value="UniProtKB-KW"/>
</dbReference>
<dbReference type="Pfam" id="PF10410">
    <property type="entry name" value="DnaB_bind"/>
    <property type="match status" value="1"/>
</dbReference>
<keyword evidence="5 12" id="KW-0235">DNA replication</keyword>
<evidence type="ECO:0000256" key="2">
    <source>
        <dbReference type="ARBA" id="ARBA00022515"/>
    </source>
</evidence>
<evidence type="ECO:0000256" key="7">
    <source>
        <dbReference type="ARBA" id="ARBA00022771"/>
    </source>
</evidence>
<evidence type="ECO:0000256" key="6">
    <source>
        <dbReference type="ARBA" id="ARBA00022723"/>
    </source>
</evidence>
<comment type="domain">
    <text evidence="12">Contains an N-terminal zinc-binding domain, a central core domain that contains the primase activity, and a C-terminal DnaB-binding domain.</text>
</comment>
<dbReference type="SMART" id="SM00400">
    <property type="entry name" value="ZnF_CHCC"/>
    <property type="match status" value="1"/>
</dbReference>
<dbReference type="GO" id="GO:0003677">
    <property type="term" value="F:DNA binding"/>
    <property type="evidence" value="ECO:0007669"/>
    <property type="project" value="UniProtKB-KW"/>
</dbReference>
<feature type="domain" description="Toprim" evidence="14">
    <location>
        <begin position="260"/>
        <end position="341"/>
    </location>
</feature>
<keyword evidence="9" id="KW-0460">Magnesium</keyword>
<evidence type="ECO:0000256" key="1">
    <source>
        <dbReference type="ARBA" id="ARBA00022478"/>
    </source>
</evidence>
<dbReference type="Pfam" id="PF08275">
    <property type="entry name" value="DNAG_N"/>
    <property type="match status" value="1"/>
</dbReference>
<dbReference type="PANTHER" id="PTHR30313">
    <property type="entry name" value="DNA PRIMASE"/>
    <property type="match status" value="1"/>
</dbReference>
<comment type="similarity">
    <text evidence="12">Belongs to the DnaG primase family.</text>
</comment>
<gene>
    <name evidence="12 15" type="primary">dnaG</name>
    <name evidence="15" type="ORF">JIN81_18055</name>
</gene>
<dbReference type="PANTHER" id="PTHR30313:SF2">
    <property type="entry name" value="DNA PRIMASE"/>
    <property type="match status" value="1"/>
</dbReference>
<reference evidence="15" key="1">
    <citation type="submission" date="2021-01" db="EMBL/GenBank/DDBJ databases">
        <title>Modified the classification status of verrucomicrobia.</title>
        <authorList>
            <person name="Feng X."/>
        </authorList>
    </citation>
    <scope>NUCLEOTIDE SEQUENCE</scope>
    <source>
        <strain evidence="15">KCTC 22201</strain>
    </source>
</reference>
<dbReference type="InterPro" id="IPR002694">
    <property type="entry name" value="Znf_CHC2"/>
</dbReference>
<dbReference type="EMBL" id="JAENII010000021">
    <property type="protein sequence ID" value="MBK1828945.1"/>
    <property type="molecule type" value="Genomic_DNA"/>
</dbReference>
<dbReference type="InterPro" id="IPR019475">
    <property type="entry name" value="DNA_primase_DnaB-bd"/>
</dbReference>
<dbReference type="Gene3D" id="3.40.1360.10">
    <property type="match status" value="1"/>
</dbReference>
<evidence type="ECO:0000256" key="3">
    <source>
        <dbReference type="ARBA" id="ARBA00022679"/>
    </source>
</evidence>
<proteinExistence type="inferred from homology"/>
<dbReference type="InterPro" id="IPR050219">
    <property type="entry name" value="DnaG_primase"/>
</dbReference>
<keyword evidence="11 12" id="KW-0804">Transcription</keyword>
<dbReference type="SUPFAM" id="SSF56731">
    <property type="entry name" value="DNA primase core"/>
    <property type="match status" value="1"/>
</dbReference>
<evidence type="ECO:0000256" key="8">
    <source>
        <dbReference type="ARBA" id="ARBA00022833"/>
    </source>
</evidence>
<dbReference type="Gene3D" id="3.90.580.10">
    <property type="entry name" value="Zinc finger, CHC2-type domain"/>
    <property type="match status" value="1"/>
</dbReference>
<evidence type="ECO:0000313" key="16">
    <source>
        <dbReference type="Proteomes" id="UP000658278"/>
    </source>
</evidence>
<dbReference type="NCBIfam" id="TIGR01391">
    <property type="entry name" value="dnaG"/>
    <property type="match status" value="1"/>
</dbReference>
<dbReference type="GO" id="GO:0003899">
    <property type="term" value="F:DNA-directed RNA polymerase activity"/>
    <property type="evidence" value="ECO:0007669"/>
    <property type="project" value="UniProtKB-UniRule"/>
</dbReference>
<dbReference type="Proteomes" id="UP000658278">
    <property type="component" value="Unassembled WGS sequence"/>
</dbReference>
<dbReference type="CDD" id="cd03364">
    <property type="entry name" value="TOPRIM_DnaG_primases"/>
    <property type="match status" value="1"/>
</dbReference>
<dbReference type="AlphaFoldDB" id="A0A934RIL5"/>
<evidence type="ECO:0000256" key="9">
    <source>
        <dbReference type="ARBA" id="ARBA00022842"/>
    </source>
</evidence>